<reference evidence="2 3" key="1">
    <citation type="journal article" date="2021" name="BMC Genomics">
        <title>Datura genome reveals duplications of psychoactive alkaloid biosynthetic genes and high mutation rate following tissue culture.</title>
        <authorList>
            <person name="Rajewski A."/>
            <person name="Carter-House D."/>
            <person name="Stajich J."/>
            <person name="Litt A."/>
        </authorList>
    </citation>
    <scope>NUCLEOTIDE SEQUENCE [LARGE SCALE GENOMIC DNA]</scope>
    <source>
        <strain evidence="2">AR-01</strain>
    </source>
</reference>
<keyword evidence="1" id="KW-0175">Coiled coil</keyword>
<feature type="coiled-coil region" evidence="1">
    <location>
        <begin position="85"/>
        <end position="140"/>
    </location>
</feature>
<evidence type="ECO:0000313" key="3">
    <source>
        <dbReference type="Proteomes" id="UP000823775"/>
    </source>
</evidence>
<organism evidence="2 3">
    <name type="scientific">Datura stramonium</name>
    <name type="common">Jimsonweed</name>
    <name type="synonym">Common thornapple</name>
    <dbReference type="NCBI Taxonomy" id="4076"/>
    <lineage>
        <taxon>Eukaryota</taxon>
        <taxon>Viridiplantae</taxon>
        <taxon>Streptophyta</taxon>
        <taxon>Embryophyta</taxon>
        <taxon>Tracheophyta</taxon>
        <taxon>Spermatophyta</taxon>
        <taxon>Magnoliopsida</taxon>
        <taxon>eudicotyledons</taxon>
        <taxon>Gunneridae</taxon>
        <taxon>Pentapetalae</taxon>
        <taxon>asterids</taxon>
        <taxon>lamiids</taxon>
        <taxon>Solanales</taxon>
        <taxon>Solanaceae</taxon>
        <taxon>Solanoideae</taxon>
        <taxon>Datureae</taxon>
        <taxon>Datura</taxon>
    </lineage>
</organism>
<gene>
    <name evidence="2" type="ORF">HAX54_044630</name>
</gene>
<comment type="caution">
    <text evidence="2">The sequence shown here is derived from an EMBL/GenBank/DDBJ whole genome shotgun (WGS) entry which is preliminary data.</text>
</comment>
<dbReference type="Proteomes" id="UP000823775">
    <property type="component" value="Unassembled WGS sequence"/>
</dbReference>
<dbReference type="PANTHER" id="PTHR34452:SF7">
    <property type="entry name" value="MYOSIN HEAVY CHAIN-RELATED PROTEIN"/>
    <property type="match status" value="1"/>
</dbReference>
<accession>A0ABS8SPN6</accession>
<keyword evidence="3" id="KW-1185">Reference proteome</keyword>
<feature type="coiled-coil region" evidence="1">
    <location>
        <begin position="7"/>
        <end position="34"/>
    </location>
</feature>
<proteinExistence type="predicted"/>
<sequence length="141" mass="15997">MTNLAEVSQLKVDLKKKEEALNGLDKKLKDANGRVVASNGVVIAQVVAEVVSLEDESPCQMLTRKSCSCSLNKEMEASASNTRHIEELFSEIELLRERNKVMEDELKEMQERYSEISLKFAEVEGERQQLVMKLRNAKKNP</sequence>
<name>A0ABS8SPN6_DATST</name>
<dbReference type="PANTHER" id="PTHR34452">
    <property type="entry name" value="MYOSIN HEAVY CHAIN-RELATED PROTEIN"/>
    <property type="match status" value="1"/>
</dbReference>
<protein>
    <submittedName>
        <fullName evidence="2">Uncharacterized protein</fullName>
    </submittedName>
</protein>
<evidence type="ECO:0000313" key="2">
    <source>
        <dbReference type="EMBL" id="MCD7460867.1"/>
    </source>
</evidence>
<dbReference type="EMBL" id="JACEIK010000683">
    <property type="protein sequence ID" value="MCD7460867.1"/>
    <property type="molecule type" value="Genomic_DNA"/>
</dbReference>
<evidence type="ECO:0000256" key="1">
    <source>
        <dbReference type="SAM" id="Coils"/>
    </source>
</evidence>